<feature type="repeat" description="WD" evidence="1">
    <location>
        <begin position="460"/>
        <end position="492"/>
    </location>
</feature>
<dbReference type="SUPFAM" id="SSF81383">
    <property type="entry name" value="F-box domain"/>
    <property type="match status" value="1"/>
</dbReference>
<proteinExistence type="predicted"/>
<dbReference type="PROSITE" id="PS50181">
    <property type="entry name" value="FBOX"/>
    <property type="match status" value="1"/>
</dbReference>
<accession>A0A0C2X4W6</accession>
<feature type="region of interest" description="Disordered" evidence="2">
    <location>
        <begin position="659"/>
        <end position="715"/>
    </location>
</feature>
<keyword evidence="1" id="KW-0853">WD repeat</keyword>
<dbReference type="Proteomes" id="UP000054549">
    <property type="component" value="Unassembled WGS sequence"/>
</dbReference>
<dbReference type="AlphaFoldDB" id="A0A0C2X4W6"/>
<feature type="compositionally biased region" description="Low complexity" evidence="2">
    <location>
        <begin position="798"/>
        <end position="821"/>
    </location>
</feature>
<dbReference type="InterPro" id="IPR036322">
    <property type="entry name" value="WD40_repeat_dom_sf"/>
</dbReference>
<dbReference type="SUPFAM" id="SSF50978">
    <property type="entry name" value="WD40 repeat-like"/>
    <property type="match status" value="1"/>
</dbReference>
<sequence>MLNSPKQLTLKESQYPLQQHNESDQLCQHGIYTLLGIPSETLTGITAYLDPPSLLSLSRVHSTLHHHVGQDNTWRRAFASRYLGIGPENDLRDNVSYSVLFRRSERTWKNEFISRFKLERKWENSRSASISHAPLPSAISHIHLMSCQVVLSSSLKYGIVARSLPLNGKVYSGYLSAAANGIGIGGIGNPNLEFAPNASTCAITSRGGSASLLWGFLDGSVAVVYADKVMNPRRVTAQLRQCSLHDQHQGSVSDSAWADDAEVMRGVTGGMDGQVKLWWNSEPLECVWASERQGLVTDPCTKVAIDKGTIAAAFHSGIISLWTGFPFGQQQQQQKQYRHDVAAAQIRKFSIPCPLLRQDDDSTVLPTVASLHIDTSDEGIALLVVYKDHPFFYRIKAAIGTTSTETTAFGDPSFGPISCVSPYFAPQPGVGSFVIAGDFLGCISIYDWRASHSPKPIRNFEAHEDGAAVTAITWNGVTLMTGSSRGAIHVWDGLTFIHLRSFAAHPSRRHRPHLPGDEDVDDETIKQIVIDPSQEMFVACAGDRVLAWKAGPLPYVSSGKHRARSAASHTARKNKSSYAKYLEQLEMKETIKESRRMVEQETQTFKRTVNREKEHRTKLDKLGLTEAEALEYVLMLSLEEAAAGRASPIEVSDIDEAFEGGSSSLSHRSPSPASTASDLTWSSSARSYMGSPTSEEARNAVSAPELHASPSASSVSSVSSAASSFGASARSDPVLTNEAHFPPISAPGTGGTTWGMTSASPGKVAAAARRGGSTSGKNPKKCWSNVAGPSSSPHHHPSLSPSAATAAGRSSSTSNTSSNRRFQPVGAGGGVRYTSSSFHVNDDAEMDEDLRYALELSLAEARSEKGGV</sequence>
<organism evidence="4 5">
    <name type="scientific">Amanita muscaria (strain Koide BX008)</name>
    <dbReference type="NCBI Taxonomy" id="946122"/>
    <lineage>
        <taxon>Eukaryota</taxon>
        <taxon>Fungi</taxon>
        <taxon>Dikarya</taxon>
        <taxon>Basidiomycota</taxon>
        <taxon>Agaricomycotina</taxon>
        <taxon>Agaricomycetes</taxon>
        <taxon>Agaricomycetidae</taxon>
        <taxon>Agaricales</taxon>
        <taxon>Pluteineae</taxon>
        <taxon>Amanitaceae</taxon>
        <taxon>Amanita</taxon>
    </lineage>
</organism>
<feature type="compositionally biased region" description="Low complexity" evidence="2">
    <location>
        <begin position="662"/>
        <end position="674"/>
    </location>
</feature>
<dbReference type="InterPro" id="IPR001680">
    <property type="entry name" value="WD40_rpt"/>
</dbReference>
<dbReference type="InParanoid" id="A0A0C2X4W6"/>
<dbReference type="SMART" id="SM00726">
    <property type="entry name" value="UIM"/>
    <property type="match status" value="2"/>
</dbReference>
<evidence type="ECO:0000256" key="1">
    <source>
        <dbReference type="PROSITE-ProRule" id="PRU00221"/>
    </source>
</evidence>
<dbReference type="InterPro" id="IPR036047">
    <property type="entry name" value="F-box-like_dom_sf"/>
</dbReference>
<dbReference type="PROSITE" id="PS50330">
    <property type="entry name" value="UIM"/>
    <property type="match status" value="1"/>
</dbReference>
<dbReference type="InterPro" id="IPR001810">
    <property type="entry name" value="F-box_dom"/>
</dbReference>
<name>A0A0C2X4W6_AMAMK</name>
<dbReference type="EMBL" id="KN818250">
    <property type="protein sequence ID" value="KIL64311.1"/>
    <property type="molecule type" value="Genomic_DNA"/>
</dbReference>
<dbReference type="STRING" id="946122.A0A0C2X4W6"/>
<gene>
    <name evidence="4" type="ORF">M378DRAFT_106234</name>
</gene>
<feature type="region of interest" description="Disordered" evidence="2">
    <location>
        <begin position="738"/>
        <end position="836"/>
    </location>
</feature>
<keyword evidence="5" id="KW-1185">Reference proteome</keyword>
<dbReference type="Gene3D" id="1.20.1280.50">
    <property type="match status" value="1"/>
</dbReference>
<dbReference type="PROSITE" id="PS50082">
    <property type="entry name" value="WD_REPEATS_2"/>
    <property type="match status" value="1"/>
</dbReference>
<evidence type="ECO:0000259" key="3">
    <source>
        <dbReference type="PROSITE" id="PS50181"/>
    </source>
</evidence>
<dbReference type="Gene3D" id="2.130.10.10">
    <property type="entry name" value="YVTN repeat-like/Quinoprotein amine dehydrogenase"/>
    <property type="match status" value="1"/>
</dbReference>
<dbReference type="OrthoDB" id="429520at2759"/>
<evidence type="ECO:0000313" key="4">
    <source>
        <dbReference type="EMBL" id="KIL64311.1"/>
    </source>
</evidence>
<dbReference type="Pfam" id="PF00400">
    <property type="entry name" value="WD40"/>
    <property type="match status" value="2"/>
</dbReference>
<evidence type="ECO:0000313" key="5">
    <source>
        <dbReference type="Proteomes" id="UP000054549"/>
    </source>
</evidence>
<evidence type="ECO:0000256" key="2">
    <source>
        <dbReference type="SAM" id="MobiDB-lite"/>
    </source>
</evidence>
<feature type="compositionally biased region" description="Polar residues" evidence="2">
    <location>
        <begin position="675"/>
        <end position="694"/>
    </location>
</feature>
<dbReference type="InterPro" id="IPR003903">
    <property type="entry name" value="UIM_dom"/>
</dbReference>
<dbReference type="HOGENOM" id="CLU_008398_0_0_1"/>
<feature type="domain" description="F-box" evidence="3">
    <location>
        <begin position="31"/>
        <end position="77"/>
    </location>
</feature>
<reference evidence="4 5" key="1">
    <citation type="submission" date="2014-04" db="EMBL/GenBank/DDBJ databases">
        <title>Evolutionary Origins and Diversification of the Mycorrhizal Mutualists.</title>
        <authorList>
            <consortium name="DOE Joint Genome Institute"/>
            <consortium name="Mycorrhizal Genomics Consortium"/>
            <person name="Kohler A."/>
            <person name="Kuo A."/>
            <person name="Nagy L.G."/>
            <person name="Floudas D."/>
            <person name="Copeland A."/>
            <person name="Barry K.W."/>
            <person name="Cichocki N."/>
            <person name="Veneault-Fourrey C."/>
            <person name="LaButti K."/>
            <person name="Lindquist E.A."/>
            <person name="Lipzen A."/>
            <person name="Lundell T."/>
            <person name="Morin E."/>
            <person name="Murat C."/>
            <person name="Riley R."/>
            <person name="Ohm R."/>
            <person name="Sun H."/>
            <person name="Tunlid A."/>
            <person name="Henrissat B."/>
            <person name="Grigoriev I.V."/>
            <person name="Hibbett D.S."/>
            <person name="Martin F."/>
        </authorList>
    </citation>
    <scope>NUCLEOTIDE SEQUENCE [LARGE SCALE GENOMIC DNA]</scope>
    <source>
        <strain evidence="4 5">Koide BX008</strain>
    </source>
</reference>
<dbReference type="InterPro" id="IPR015943">
    <property type="entry name" value="WD40/YVTN_repeat-like_dom_sf"/>
</dbReference>
<dbReference type="SMART" id="SM00320">
    <property type="entry name" value="WD40"/>
    <property type="match status" value="4"/>
</dbReference>
<dbReference type="FunCoup" id="A0A0C2X4W6">
    <property type="interactions" value="146"/>
</dbReference>
<protein>
    <recommendedName>
        <fullName evidence="3">F-box domain-containing protein</fullName>
    </recommendedName>
</protein>